<proteinExistence type="predicted"/>
<keyword evidence="3" id="KW-1185">Reference proteome</keyword>
<comment type="caution">
    <text evidence="2">The sequence shown here is derived from an EMBL/GenBank/DDBJ whole genome shotgun (WGS) entry which is preliminary data.</text>
</comment>
<evidence type="ECO:0000313" key="2">
    <source>
        <dbReference type="EMBL" id="CAH0105647.1"/>
    </source>
</evidence>
<name>A0A8J2WFT2_9CRUS</name>
<dbReference type="EMBL" id="CAKKLH010000191">
    <property type="protein sequence ID" value="CAH0105647.1"/>
    <property type="molecule type" value="Genomic_DNA"/>
</dbReference>
<gene>
    <name evidence="2" type="ORF">DGAL_LOCUS8705</name>
</gene>
<accession>A0A8J2WFT2</accession>
<protein>
    <recommendedName>
        <fullName evidence="4">Secreted protein</fullName>
    </recommendedName>
</protein>
<evidence type="ECO:0000256" key="1">
    <source>
        <dbReference type="SAM" id="SignalP"/>
    </source>
</evidence>
<organism evidence="2 3">
    <name type="scientific">Daphnia galeata</name>
    <dbReference type="NCBI Taxonomy" id="27404"/>
    <lineage>
        <taxon>Eukaryota</taxon>
        <taxon>Metazoa</taxon>
        <taxon>Ecdysozoa</taxon>
        <taxon>Arthropoda</taxon>
        <taxon>Crustacea</taxon>
        <taxon>Branchiopoda</taxon>
        <taxon>Diplostraca</taxon>
        <taxon>Cladocera</taxon>
        <taxon>Anomopoda</taxon>
        <taxon>Daphniidae</taxon>
        <taxon>Daphnia</taxon>
    </lineage>
</organism>
<feature type="chain" id="PRO_5035214355" description="Secreted protein" evidence="1">
    <location>
        <begin position="20"/>
        <end position="108"/>
    </location>
</feature>
<sequence>MARFHLVILLAVLVSYCASQNDYEGGLHLKNVKPIWGNFASRFTEASTRASSCSLGSKPCSCASGTGTCSCVSTAPYRALFLYQWNLCHQFGNRYRNRDIYQYFYYLQ</sequence>
<evidence type="ECO:0000313" key="3">
    <source>
        <dbReference type="Proteomes" id="UP000789390"/>
    </source>
</evidence>
<dbReference type="AlphaFoldDB" id="A0A8J2WFT2"/>
<evidence type="ECO:0008006" key="4">
    <source>
        <dbReference type="Google" id="ProtNLM"/>
    </source>
</evidence>
<reference evidence="2" key="1">
    <citation type="submission" date="2021-11" db="EMBL/GenBank/DDBJ databases">
        <authorList>
            <person name="Schell T."/>
        </authorList>
    </citation>
    <scope>NUCLEOTIDE SEQUENCE</scope>
    <source>
        <strain evidence="2">M5</strain>
    </source>
</reference>
<dbReference type="Proteomes" id="UP000789390">
    <property type="component" value="Unassembled WGS sequence"/>
</dbReference>
<feature type="signal peptide" evidence="1">
    <location>
        <begin position="1"/>
        <end position="19"/>
    </location>
</feature>
<keyword evidence="1" id="KW-0732">Signal</keyword>